<keyword evidence="1" id="KW-1133">Transmembrane helix</keyword>
<feature type="transmembrane region" description="Helical" evidence="1">
    <location>
        <begin position="67"/>
        <end position="88"/>
    </location>
</feature>
<organism evidence="2 3">
    <name type="scientific">Natronorubrum aibiense</name>
    <dbReference type="NCBI Taxonomy" id="348826"/>
    <lineage>
        <taxon>Archaea</taxon>
        <taxon>Methanobacteriati</taxon>
        <taxon>Methanobacteriota</taxon>
        <taxon>Stenosarchaea group</taxon>
        <taxon>Halobacteria</taxon>
        <taxon>Halobacteriales</taxon>
        <taxon>Natrialbaceae</taxon>
        <taxon>Natronorubrum</taxon>
    </lineage>
</organism>
<feature type="transmembrane region" description="Helical" evidence="1">
    <location>
        <begin position="38"/>
        <end position="61"/>
    </location>
</feature>
<proteinExistence type="predicted"/>
<dbReference type="InterPro" id="IPR055943">
    <property type="entry name" value="DUF7521"/>
</dbReference>
<feature type="transmembrane region" description="Helical" evidence="1">
    <location>
        <begin position="6"/>
        <end position="26"/>
    </location>
</feature>
<evidence type="ECO:0000313" key="3">
    <source>
        <dbReference type="Proteomes" id="UP000326170"/>
    </source>
</evidence>
<gene>
    <name evidence="2" type="ORF">GCU68_06190</name>
</gene>
<keyword evidence="1" id="KW-0472">Membrane</keyword>
<sequence>MNEYTLLIAVANTATLLTGGAVALLAYRAFRRTGSAALRAVAAGFGFIVVGSLGGAVAHIVGNNVALGVTIQSAFTAGGFTILLYSLYAETTATTTTVTLRRSD</sequence>
<keyword evidence="1" id="KW-0812">Transmembrane</keyword>
<reference evidence="2 3" key="1">
    <citation type="journal article" date="2007" name="Int. J. Syst. Evol. Microbiol.">
        <title>Natronorubrum sulfidifaciens sp. nov., an extremely haloalkaliphilic archaeon isolated from Aiding salt lake in Xin-Jiang, China.</title>
        <authorList>
            <person name="Cui H.L."/>
            <person name="Tohty D."/>
            <person name="Liu H.C."/>
            <person name="Liu S.J."/>
            <person name="Oren A."/>
            <person name="Zhou P.J."/>
        </authorList>
    </citation>
    <scope>NUCLEOTIDE SEQUENCE [LARGE SCALE GENOMIC DNA]</scope>
    <source>
        <strain evidence="2 3">7-3</strain>
    </source>
</reference>
<dbReference type="Pfam" id="PF24365">
    <property type="entry name" value="DUF7521"/>
    <property type="match status" value="1"/>
</dbReference>
<dbReference type="RefSeq" id="WP_152939901.1">
    <property type="nucleotide sequence ID" value="NZ_CP045488.1"/>
</dbReference>
<dbReference type="GeneID" id="42300619"/>
<name>A0A5P9P201_9EURY</name>
<dbReference type="KEGG" id="nas:GCU68_06190"/>
<dbReference type="AlphaFoldDB" id="A0A5P9P201"/>
<evidence type="ECO:0000313" key="2">
    <source>
        <dbReference type="EMBL" id="QFU82148.1"/>
    </source>
</evidence>
<dbReference type="OrthoDB" id="170398at2157"/>
<evidence type="ECO:0000256" key="1">
    <source>
        <dbReference type="SAM" id="Phobius"/>
    </source>
</evidence>
<dbReference type="Proteomes" id="UP000326170">
    <property type="component" value="Chromosome"/>
</dbReference>
<protein>
    <submittedName>
        <fullName evidence="2">Uncharacterized protein</fullName>
    </submittedName>
</protein>
<accession>A0A5P9P201</accession>
<keyword evidence="3" id="KW-1185">Reference proteome</keyword>
<dbReference type="EMBL" id="CP045488">
    <property type="protein sequence ID" value="QFU82148.1"/>
    <property type="molecule type" value="Genomic_DNA"/>
</dbReference>